<dbReference type="InterPro" id="IPR015943">
    <property type="entry name" value="WD40/YVTN_repeat-like_dom_sf"/>
</dbReference>
<evidence type="ECO:0000256" key="4">
    <source>
        <dbReference type="ARBA" id="ARBA00022574"/>
    </source>
</evidence>
<evidence type="ECO:0000256" key="9">
    <source>
        <dbReference type="PROSITE-ProRule" id="PRU00221"/>
    </source>
</evidence>
<comment type="caution">
    <text evidence="11">The sequence shown here is derived from an EMBL/GenBank/DDBJ whole genome shotgun (WGS) entry which is preliminary data.</text>
</comment>
<sequence>MKGLGVFSPFAATSGCVLAAPCYDEFCGSGSPRLKADDRSLSLLGFQIREQAESGSNPFASQFEVNSGFSGFSNEHLFSGQNDSFGGYEGLRYGAGIGDFTTYHSTDLNFLEGNLTSLTWMGAGGDNGLVALGSTTGDVYIIDGTALVEGDGPKVVSQTKVCNTPLKQMSFNAKTNMLGVAGIDGQVSICDLTNPAEPKLIDASYGKWRVGLVTGMSWSPRLGHILATCGSAMGPSGASSPSDASGLVVWDLKARKPASSFRDPSGRAHPVCLEWHPEQTLQLIVGYGDDKSPALQLWDMRNITVPLKEIRGHTMGITSLAVCPHDPNLLLTSGRDDHTRLWSLDAQKGPFHPISSMQTGALSHHKRVQWHPHVPGLFIAQDTDDELSVHSAMCMNQTESYMPAWTRRSCGIISGFAGALTTWNAAGAIKQYTLGNQLDEETTKMLDESLEVFCALADDSKFYKICRSRVEAASDEFDRLTWSVMAALHKGRPEALVETLGFKMPNVPTYHERSHSDYSDDDTPPSYNDDMLAPFDDSALDDIDGEAFFSSLAHKERLDSVDILGRTPATETLDSDIQSGTAEEVLPTDDLGSDELGFGEGALCERMIVGDYETAAFMCLENDKPIEALFLAYAGGLTVWLKVAAQVTSKVDSPLLRTLLLVMRENVNGVVAQCPLDKWREALVYITTAMKDDNTKYKEMCRTLGCRLYASFQQGNKEHLLPASVLFMCSGDVSRVLDAWQLLETGKTNYHVLAKSVVRVAALSIPLKDQMSTDDLGRSATMLAEAFVDCGETAKAVKCLSLPKVVRSPQASIFLSRIQGVNRSGTAPEPVMPYSDSVMKSVMKQVSRSATAEFGTAPGAVANAMYPGMPVPWPLPTATQQKASNTRSTEDANRRIIATSAATQPQGERMKASELDYVTTVLGSLIAQGDTSRAAQDCRLRVAELLKSLGNGELSAEVNGLIFAMCRAIKAGDQANANIALSTISTKFWNTANKNWIMCLKRIVPKCRGRDQTRGLMRKSVGMGLITAVPASGLALSLPPDLVLPPVYLEDRVDHVVLAAEHRLGHVAPEKHRPSEAGRRLHDHLARGVERPIQRLDRVEPELLWSDGAFLRVSEIGVLHGVHVLVVGTVIAVEQHAPHRRLPGGQVRLFRLAARTVAALGEPARPSCLGSNQIVHGQLRHLEVVGRFGLGVGYQTEEVRKLLLGAEARLISVVDPVISHDLHAFALPHETAVTALQPVRFEFMAIRAVLARHVLVYGWSLQQLAPVSACCRLHFPSHCIIDSAVLRCPQVSGHLSISEFIDDTENLPLLTAN</sequence>
<evidence type="ECO:0000256" key="10">
    <source>
        <dbReference type="SAM" id="SignalP"/>
    </source>
</evidence>
<dbReference type="Gene3D" id="1.20.940.10">
    <property type="entry name" value="Functional domain of the splicing factor Prp18"/>
    <property type="match status" value="1"/>
</dbReference>
<dbReference type="PANTHER" id="PTHR13923">
    <property type="entry name" value="SEC31-RELATED PROTEIN"/>
    <property type="match status" value="1"/>
</dbReference>
<dbReference type="InterPro" id="IPR040251">
    <property type="entry name" value="SEC31-like"/>
</dbReference>
<evidence type="ECO:0000313" key="11">
    <source>
        <dbReference type="EMBL" id="GIX63068.1"/>
    </source>
</evidence>
<keyword evidence="7" id="KW-0931">ER-Golgi transport</keyword>
<dbReference type="RefSeq" id="XP_067715137.1">
    <property type="nucleotide sequence ID" value="XM_067859036.1"/>
</dbReference>
<dbReference type="GeneID" id="94194549"/>
<dbReference type="PROSITE" id="PS50082">
    <property type="entry name" value="WD_REPEATS_2"/>
    <property type="match status" value="1"/>
</dbReference>
<dbReference type="InterPro" id="IPR036322">
    <property type="entry name" value="WD40_repeat_dom_sf"/>
</dbReference>
<keyword evidence="12" id="KW-1185">Reference proteome</keyword>
<dbReference type="Gene3D" id="1.25.40.1030">
    <property type="match status" value="1"/>
</dbReference>
<dbReference type="GO" id="GO:0015031">
    <property type="term" value="P:protein transport"/>
    <property type="evidence" value="ECO:0007669"/>
    <property type="project" value="UniProtKB-KW"/>
</dbReference>
<dbReference type="SMART" id="SM00320">
    <property type="entry name" value="WD40"/>
    <property type="match status" value="4"/>
</dbReference>
<keyword evidence="6" id="KW-0256">Endoplasmic reticulum</keyword>
<reference evidence="11 12" key="1">
    <citation type="submission" date="2021-06" db="EMBL/GenBank/DDBJ databases">
        <title>Genome sequence of Babesia caballi.</title>
        <authorList>
            <person name="Yamagishi J."/>
            <person name="Kidaka T."/>
            <person name="Ochi A."/>
        </authorList>
    </citation>
    <scope>NUCLEOTIDE SEQUENCE [LARGE SCALE GENOMIC DNA]</scope>
    <source>
        <strain evidence="11">USDA-D6B2</strain>
    </source>
</reference>
<keyword evidence="10" id="KW-0732">Signal</keyword>
<dbReference type="GO" id="GO:0090110">
    <property type="term" value="P:COPII-coated vesicle cargo loading"/>
    <property type="evidence" value="ECO:0007669"/>
    <property type="project" value="TreeGrafter"/>
</dbReference>
<protein>
    <submittedName>
        <fullName evidence="11">Protein transport protein SEC31</fullName>
    </submittedName>
</protein>
<dbReference type="PROSITE" id="PS51257">
    <property type="entry name" value="PROKAR_LIPOPROTEIN"/>
    <property type="match status" value="1"/>
</dbReference>
<organism evidence="11 12">
    <name type="scientific">Babesia caballi</name>
    <dbReference type="NCBI Taxonomy" id="5871"/>
    <lineage>
        <taxon>Eukaryota</taxon>
        <taxon>Sar</taxon>
        <taxon>Alveolata</taxon>
        <taxon>Apicomplexa</taxon>
        <taxon>Aconoidasida</taxon>
        <taxon>Piroplasmida</taxon>
        <taxon>Babesiidae</taxon>
        <taxon>Babesia</taxon>
    </lineage>
</organism>
<keyword evidence="8" id="KW-0653">Protein transport</keyword>
<dbReference type="GO" id="GO:0005198">
    <property type="term" value="F:structural molecule activity"/>
    <property type="evidence" value="ECO:0007669"/>
    <property type="project" value="TreeGrafter"/>
</dbReference>
<dbReference type="GO" id="GO:0007029">
    <property type="term" value="P:endoplasmic reticulum organization"/>
    <property type="evidence" value="ECO:0007669"/>
    <property type="project" value="TreeGrafter"/>
</dbReference>
<name>A0AAV4LSW2_BABCB</name>
<feature type="repeat" description="WD" evidence="9">
    <location>
        <begin position="310"/>
        <end position="345"/>
    </location>
</feature>
<evidence type="ECO:0000256" key="2">
    <source>
        <dbReference type="ARBA" id="ARBA00009358"/>
    </source>
</evidence>
<evidence type="ECO:0000256" key="6">
    <source>
        <dbReference type="ARBA" id="ARBA00022824"/>
    </source>
</evidence>
<evidence type="ECO:0000256" key="5">
    <source>
        <dbReference type="ARBA" id="ARBA00022737"/>
    </source>
</evidence>
<comment type="similarity">
    <text evidence="2">Belongs to the WD repeat SEC31 family.</text>
</comment>
<evidence type="ECO:0000256" key="8">
    <source>
        <dbReference type="ARBA" id="ARBA00022927"/>
    </source>
</evidence>
<gene>
    <name evidence="11" type="ORF">BcabD6B2_25030</name>
</gene>
<dbReference type="Proteomes" id="UP001497744">
    <property type="component" value="Unassembled WGS sequence"/>
</dbReference>
<dbReference type="GO" id="GO:0030127">
    <property type="term" value="C:COPII vesicle coat"/>
    <property type="evidence" value="ECO:0007669"/>
    <property type="project" value="TreeGrafter"/>
</dbReference>
<feature type="chain" id="PRO_5043820024" evidence="10">
    <location>
        <begin position="20"/>
        <end position="1313"/>
    </location>
</feature>
<dbReference type="PANTHER" id="PTHR13923:SF11">
    <property type="entry name" value="SECRETORY 31, ISOFORM D"/>
    <property type="match status" value="1"/>
</dbReference>
<accession>A0AAV4LSW2</accession>
<evidence type="ECO:0000313" key="12">
    <source>
        <dbReference type="Proteomes" id="UP001497744"/>
    </source>
</evidence>
<dbReference type="Pfam" id="PF00400">
    <property type="entry name" value="WD40"/>
    <property type="match status" value="1"/>
</dbReference>
<evidence type="ECO:0000256" key="7">
    <source>
        <dbReference type="ARBA" id="ARBA00022892"/>
    </source>
</evidence>
<keyword evidence="3" id="KW-0813">Transport</keyword>
<dbReference type="GO" id="GO:0070971">
    <property type="term" value="C:endoplasmic reticulum exit site"/>
    <property type="evidence" value="ECO:0007669"/>
    <property type="project" value="TreeGrafter"/>
</dbReference>
<comment type="subcellular location">
    <subcellularLocation>
        <location evidence="1">Endoplasmic reticulum</location>
    </subcellularLocation>
</comment>
<dbReference type="Gene3D" id="2.130.10.10">
    <property type="entry name" value="YVTN repeat-like/Quinoprotein amine dehydrogenase"/>
    <property type="match status" value="1"/>
</dbReference>
<dbReference type="SUPFAM" id="SSF50978">
    <property type="entry name" value="WD40 repeat-like"/>
    <property type="match status" value="1"/>
</dbReference>
<keyword evidence="5" id="KW-0677">Repeat</keyword>
<proteinExistence type="inferred from homology"/>
<dbReference type="EMBL" id="BPLF01000002">
    <property type="protein sequence ID" value="GIX63068.1"/>
    <property type="molecule type" value="Genomic_DNA"/>
</dbReference>
<evidence type="ECO:0000256" key="1">
    <source>
        <dbReference type="ARBA" id="ARBA00004240"/>
    </source>
</evidence>
<dbReference type="PROSITE" id="PS50294">
    <property type="entry name" value="WD_REPEATS_REGION"/>
    <property type="match status" value="1"/>
</dbReference>
<feature type="signal peptide" evidence="10">
    <location>
        <begin position="1"/>
        <end position="19"/>
    </location>
</feature>
<evidence type="ECO:0000256" key="3">
    <source>
        <dbReference type="ARBA" id="ARBA00022448"/>
    </source>
</evidence>
<keyword evidence="4 9" id="KW-0853">WD repeat</keyword>
<dbReference type="InterPro" id="IPR001680">
    <property type="entry name" value="WD40_rpt"/>
</dbReference>